<evidence type="ECO:0000313" key="3">
    <source>
        <dbReference type="Proteomes" id="UP000184532"/>
    </source>
</evidence>
<organism evidence="2 3">
    <name type="scientific">Flagellimonas flava</name>
    <dbReference type="NCBI Taxonomy" id="570519"/>
    <lineage>
        <taxon>Bacteria</taxon>
        <taxon>Pseudomonadati</taxon>
        <taxon>Bacteroidota</taxon>
        <taxon>Flavobacteriia</taxon>
        <taxon>Flavobacteriales</taxon>
        <taxon>Flavobacteriaceae</taxon>
        <taxon>Flagellimonas</taxon>
    </lineage>
</organism>
<evidence type="ECO:0000313" key="2">
    <source>
        <dbReference type="EMBL" id="SHG91697.1"/>
    </source>
</evidence>
<dbReference type="InterPro" id="IPR018750">
    <property type="entry name" value="DUF2306_membrane"/>
</dbReference>
<feature type="transmembrane region" description="Helical" evidence="1">
    <location>
        <begin position="151"/>
        <end position="173"/>
    </location>
</feature>
<evidence type="ECO:0000256" key="1">
    <source>
        <dbReference type="SAM" id="Phobius"/>
    </source>
</evidence>
<keyword evidence="1" id="KW-1133">Transmembrane helix</keyword>
<keyword evidence="1" id="KW-0812">Transmembrane</keyword>
<dbReference type="Proteomes" id="UP000184532">
    <property type="component" value="Unassembled WGS sequence"/>
</dbReference>
<dbReference type="AlphaFoldDB" id="A0A1M5NQF0"/>
<accession>A0A1M5NQF0</accession>
<feature type="transmembrane region" description="Helical" evidence="1">
    <location>
        <begin position="50"/>
        <end position="70"/>
    </location>
</feature>
<gene>
    <name evidence="2" type="ORF">SAMN04488116_2923</name>
</gene>
<dbReference type="RefSeq" id="WP_073180934.1">
    <property type="nucleotide sequence ID" value="NZ_FQWL01000005.1"/>
</dbReference>
<name>A0A1M5NQF0_9FLAO</name>
<keyword evidence="1" id="KW-0472">Membrane</keyword>
<dbReference type="Pfam" id="PF10067">
    <property type="entry name" value="DUF2306"/>
    <property type="match status" value="1"/>
</dbReference>
<reference evidence="3" key="1">
    <citation type="submission" date="2016-11" db="EMBL/GenBank/DDBJ databases">
        <authorList>
            <person name="Varghese N."/>
            <person name="Submissions S."/>
        </authorList>
    </citation>
    <scope>NUCLEOTIDE SEQUENCE [LARGE SCALE GENOMIC DNA]</scope>
    <source>
        <strain evidence="3">DSM 22638</strain>
    </source>
</reference>
<dbReference type="STRING" id="570519.SAMN04488116_2923"/>
<sequence length="208" mass="23188">MSKSARNKIAWVIFAFLAIGVGLYPLLYWLAPEPVGLLLSKSAELISNQLWNIGFYGHITFGGIALLTGWSQFSKKIRSKKLKLHRNLGKIYVASALLSGICALYIGFYATGGLVTAAGFIGLGLVWLYTTLKAYSAIRTKDISLHQGMMIYSYAACFAAVTLRLWLPLLTMIFGEFLIAYKIVAWLSWVPNIIFAHFWVKRKGLNIV</sequence>
<feature type="transmembrane region" description="Helical" evidence="1">
    <location>
        <begin position="179"/>
        <end position="200"/>
    </location>
</feature>
<feature type="transmembrane region" description="Helical" evidence="1">
    <location>
        <begin position="91"/>
        <end position="108"/>
    </location>
</feature>
<dbReference type="EMBL" id="FQWL01000005">
    <property type="protein sequence ID" value="SHG91697.1"/>
    <property type="molecule type" value="Genomic_DNA"/>
</dbReference>
<feature type="transmembrane region" description="Helical" evidence="1">
    <location>
        <begin position="9"/>
        <end position="30"/>
    </location>
</feature>
<proteinExistence type="predicted"/>
<protein>
    <submittedName>
        <fullName evidence="2">Predicted membrane protein</fullName>
    </submittedName>
</protein>
<dbReference type="OrthoDB" id="6385003at2"/>
<keyword evidence="3" id="KW-1185">Reference proteome</keyword>
<feature type="transmembrane region" description="Helical" evidence="1">
    <location>
        <begin position="114"/>
        <end position="130"/>
    </location>
</feature>